<evidence type="ECO:0000256" key="2">
    <source>
        <dbReference type="ARBA" id="ARBA00022723"/>
    </source>
</evidence>
<dbReference type="InterPro" id="IPR011332">
    <property type="entry name" value="Ribosomal_zn-bd"/>
</dbReference>
<dbReference type="RefSeq" id="XP_004358711.1">
    <property type="nucleotide sequence ID" value="XM_004358654.1"/>
</dbReference>
<dbReference type="GO" id="GO:0022625">
    <property type="term" value="C:cytosolic large ribosomal subunit"/>
    <property type="evidence" value="ECO:0007669"/>
    <property type="project" value="TreeGrafter"/>
</dbReference>
<evidence type="ECO:0000256" key="3">
    <source>
        <dbReference type="ARBA" id="ARBA00022730"/>
    </source>
</evidence>
<evidence type="ECO:0000256" key="8">
    <source>
        <dbReference type="ARBA" id="ARBA00023274"/>
    </source>
</evidence>
<keyword evidence="9" id="KW-0812">Transmembrane</keyword>
<dbReference type="GeneID" id="14873257"/>
<dbReference type="AlphaFoldDB" id="F4PTH9"/>
<dbReference type="Pfam" id="PF01907">
    <property type="entry name" value="Ribosomal_L37e"/>
    <property type="match status" value="1"/>
</dbReference>
<evidence type="ECO:0000256" key="7">
    <source>
        <dbReference type="ARBA" id="ARBA00022980"/>
    </source>
</evidence>
<dbReference type="GO" id="GO:0019843">
    <property type="term" value="F:rRNA binding"/>
    <property type="evidence" value="ECO:0007669"/>
    <property type="project" value="UniProtKB-KW"/>
</dbReference>
<dbReference type="PANTHER" id="PTHR10768:SF0">
    <property type="entry name" value="RIBOSOMAL PROTEIN L37"/>
    <property type="match status" value="1"/>
</dbReference>
<keyword evidence="9" id="KW-1133">Transmembrane helix</keyword>
<keyword evidence="6" id="KW-0694">RNA-binding</keyword>
<evidence type="ECO:0000256" key="1">
    <source>
        <dbReference type="ARBA" id="ARBA00009805"/>
    </source>
</evidence>
<keyword evidence="4" id="KW-0863">Zinc-finger</keyword>
<organism evidence="10 11">
    <name type="scientific">Cavenderia fasciculata</name>
    <name type="common">Slime mold</name>
    <name type="synonym">Dictyostelium fasciculatum</name>
    <dbReference type="NCBI Taxonomy" id="261658"/>
    <lineage>
        <taxon>Eukaryota</taxon>
        <taxon>Amoebozoa</taxon>
        <taxon>Evosea</taxon>
        <taxon>Eumycetozoa</taxon>
        <taxon>Dictyostelia</taxon>
        <taxon>Acytosteliales</taxon>
        <taxon>Cavenderiaceae</taxon>
        <taxon>Cavenderia</taxon>
    </lineage>
</organism>
<dbReference type="Gene3D" id="2.20.25.30">
    <property type="match status" value="1"/>
</dbReference>
<dbReference type="Proteomes" id="UP000007797">
    <property type="component" value="Unassembled WGS sequence"/>
</dbReference>
<dbReference type="SUPFAM" id="SSF57829">
    <property type="entry name" value="Zn-binding ribosomal proteins"/>
    <property type="match status" value="1"/>
</dbReference>
<evidence type="ECO:0000313" key="11">
    <source>
        <dbReference type="Proteomes" id="UP000007797"/>
    </source>
</evidence>
<dbReference type="GO" id="GO:0003735">
    <property type="term" value="F:structural constituent of ribosome"/>
    <property type="evidence" value="ECO:0007669"/>
    <property type="project" value="InterPro"/>
</dbReference>
<keyword evidence="9" id="KW-0472">Membrane</keyword>
<evidence type="ECO:0000256" key="6">
    <source>
        <dbReference type="ARBA" id="ARBA00022884"/>
    </source>
</evidence>
<protein>
    <submittedName>
        <fullName evidence="10">Ribosomal protein L37</fullName>
    </submittedName>
</protein>
<dbReference type="STRING" id="1054147.F4PTH9"/>
<dbReference type="HAMAP" id="MF_00547">
    <property type="entry name" value="Ribosomal_eL37"/>
    <property type="match status" value="1"/>
</dbReference>
<evidence type="ECO:0000313" key="10">
    <source>
        <dbReference type="EMBL" id="EGG20861.1"/>
    </source>
</evidence>
<gene>
    <name evidence="10" type="primary">rpl37</name>
    <name evidence="10" type="ORF">DFA_00726</name>
</gene>
<keyword evidence="2" id="KW-0479">Metal-binding</keyword>
<feature type="transmembrane region" description="Helical" evidence="9">
    <location>
        <begin position="40"/>
        <end position="62"/>
    </location>
</feature>
<evidence type="ECO:0000256" key="9">
    <source>
        <dbReference type="SAM" id="Phobius"/>
    </source>
</evidence>
<keyword evidence="8" id="KW-0687">Ribonucleoprotein</keyword>
<keyword evidence="7 10" id="KW-0689">Ribosomal protein</keyword>
<comment type="similarity">
    <text evidence="1">Belongs to the eukaryotic ribosomal protein eL37 family.</text>
</comment>
<dbReference type="KEGG" id="dfa:DFA_00726"/>
<dbReference type="PROSITE" id="PS01077">
    <property type="entry name" value="RIBOSOMAL_L37E"/>
    <property type="match status" value="1"/>
</dbReference>
<proteinExistence type="inferred from homology"/>
<keyword evidence="3" id="KW-0699">rRNA-binding</keyword>
<dbReference type="OrthoDB" id="10259236at2759"/>
<evidence type="ECO:0000256" key="5">
    <source>
        <dbReference type="ARBA" id="ARBA00022833"/>
    </source>
</evidence>
<dbReference type="InterPro" id="IPR011331">
    <property type="entry name" value="Ribosomal_eL37/eL43"/>
</dbReference>
<keyword evidence="5" id="KW-0862">Zinc</keyword>
<feature type="transmembrane region" description="Helical" evidence="9">
    <location>
        <begin position="74"/>
        <end position="94"/>
    </location>
</feature>
<dbReference type="EMBL" id="GL883010">
    <property type="protein sequence ID" value="EGG20861.1"/>
    <property type="molecule type" value="Genomic_DNA"/>
</dbReference>
<name>F4PTH9_CACFS</name>
<dbReference type="InterPro" id="IPR001569">
    <property type="entry name" value="Ribosomal_eL37"/>
</dbReference>
<dbReference type="PANTHER" id="PTHR10768">
    <property type="entry name" value="60S RIBOSOMAL PROTEIN L37"/>
    <property type="match status" value="1"/>
</dbReference>
<keyword evidence="11" id="KW-1185">Reference proteome</keyword>
<reference evidence="11" key="1">
    <citation type="journal article" date="2011" name="Genome Res.">
        <title>Phylogeny-wide analysis of social amoeba genomes highlights ancient origins for complex intercellular communication.</title>
        <authorList>
            <person name="Heidel A.J."/>
            <person name="Lawal H.M."/>
            <person name="Felder M."/>
            <person name="Schilde C."/>
            <person name="Helps N.R."/>
            <person name="Tunggal B."/>
            <person name="Rivero F."/>
            <person name="John U."/>
            <person name="Schleicher M."/>
            <person name="Eichinger L."/>
            <person name="Platzer M."/>
            <person name="Noegel A.A."/>
            <person name="Schaap P."/>
            <person name="Gloeckner G."/>
        </authorList>
    </citation>
    <scope>NUCLEOTIDE SEQUENCE [LARGE SCALE GENOMIC DNA]</scope>
    <source>
        <strain evidence="11">SH3</strain>
    </source>
</reference>
<dbReference type="GO" id="GO:0006412">
    <property type="term" value="P:translation"/>
    <property type="evidence" value="ECO:0007669"/>
    <property type="project" value="InterPro"/>
</dbReference>
<evidence type="ECO:0000256" key="4">
    <source>
        <dbReference type="ARBA" id="ARBA00022771"/>
    </source>
</evidence>
<sequence>MKYANIARYFTLGAYGTQLLTAPIWGIGDDGPNRDIPIKLCDVTSLTSLFTMPFTSMFAFGYTYRKGFNARVAAVPLIPLATLVTSLSIVRPYLETRYSSKNTKGTFSFGRRHTKSHTICRRCGNRSYHIQKKTCSGCGYPAAKIRKYNWSVKAIRRKTTGTGRCAHLREVQKRFNSGFKQGG</sequence>
<dbReference type="FunFam" id="2.20.25.30:FF:000001">
    <property type="entry name" value="Ribosomal protein L37"/>
    <property type="match status" value="1"/>
</dbReference>
<dbReference type="GO" id="GO:0008270">
    <property type="term" value="F:zinc ion binding"/>
    <property type="evidence" value="ECO:0007669"/>
    <property type="project" value="UniProtKB-KW"/>
</dbReference>
<dbReference type="InterPro" id="IPR018267">
    <property type="entry name" value="Ribosomal_eL37_CS"/>
</dbReference>
<accession>F4PTH9</accession>